<sequence>MNKYDQKYFEETTFGLTGNPLRDSLSKLVYRSAPLVRALMIKLFLHPKTVLDVGCGKGTLVLWLRRLGVEAFGVDLSDYTLKNAPASARKYLRRANVLDLPFKSGSFDLVTTFALLEHIPEKDLPKAIKECQRVAKRQTLHKIYGTSRFEQIFPVKDPTHVTVRSYRWWQKLFQQLNLRPSKKFLLRWEAGIFLLEGEFLKGKVGLK</sequence>
<protein>
    <recommendedName>
        <fullName evidence="1">Methyltransferase type 11 domain-containing protein</fullName>
    </recommendedName>
</protein>
<name>A0A2M8EK55_UNCKA</name>
<dbReference type="Proteomes" id="UP000228781">
    <property type="component" value="Unassembled WGS sequence"/>
</dbReference>
<dbReference type="AlphaFoldDB" id="A0A2M8EK55"/>
<proteinExistence type="predicted"/>
<dbReference type="Gene3D" id="3.40.50.150">
    <property type="entry name" value="Vaccinia Virus protein VP39"/>
    <property type="match status" value="1"/>
</dbReference>
<accession>A0A2M8EK55</accession>
<dbReference type="PANTHER" id="PTHR43591">
    <property type="entry name" value="METHYLTRANSFERASE"/>
    <property type="match status" value="1"/>
</dbReference>
<comment type="caution">
    <text evidence="2">The sequence shown here is derived from an EMBL/GenBank/DDBJ whole genome shotgun (WGS) entry which is preliminary data.</text>
</comment>
<dbReference type="EMBL" id="PFSK01000009">
    <property type="protein sequence ID" value="PJC23131.1"/>
    <property type="molecule type" value="Genomic_DNA"/>
</dbReference>
<dbReference type="GO" id="GO:0008757">
    <property type="term" value="F:S-adenosylmethionine-dependent methyltransferase activity"/>
    <property type="evidence" value="ECO:0007669"/>
    <property type="project" value="InterPro"/>
</dbReference>
<dbReference type="CDD" id="cd02440">
    <property type="entry name" value="AdoMet_MTases"/>
    <property type="match status" value="1"/>
</dbReference>
<gene>
    <name evidence="2" type="ORF">CO059_00470</name>
</gene>
<organism evidence="2 3">
    <name type="scientific">candidate division WWE3 bacterium CG_4_9_14_0_2_um_filter_48_10</name>
    <dbReference type="NCBI Taxonomy" id="1975078"/>
    <lineage>
        <taxon>Bacteria</taxon>
        <taxon>Katanobacteria</taxon>
    </lineage>
</organism>
<evidence type="ECO:0000259" key="1">
    <source>
        <dbReference type="Pfam" id="PF08241"/>
    </source>
</evidence>
<dbReference type="Pfam" id="PF08241">
    <property type="entry name" value="Methyltransf_11"/>
    <property type="match status" value="1"/>
</dbReference>
<dbReference type="SUPFAM" id="SSF53335">
    <property type="entry name" value="S-adenosyl-L-methionine-dependent methyltransferases"/>
    <property type="match status" value="1"/>
</dbReference>
<evidence type="ECO:0000313" key="2">
    <source>
        <dbReference type="EMBL" id="PJC23131.1"/>
    </source>
</evidence>
<reference evidence="3" key="1">
    <citation type="submission" date="2017-09" db="EMBL/GenBank/DDBJ databases">
        <title>Depth-based differentiation of microbial function through sediment-hosted aquifers and enrichment of novel symbionts in the deep terrestrial subsurface.</title>
        <authorList>
            <person name="Probst A.J."/>
            <person name="Ladd B."/>
            <person name="Jarett J.K."/>
            <person name="Geller-Mcgrath D.E."/>
            <person name="Sieber C.M.K."/>
            <person name="Emerson J.B."/>
            <person name="Anantharaman K."/>
            <person name="Thomas B.C."/>
            <person name="Malmstrom R."/>
            <person name="Stieglmeier M."/>
            <person name="Klingl A."/>
            <person name="Woyke T."/>
            <person name="Ryan C.M."/>
            <person name="Banfield J.F."/>
        </authorList>
    </citation>
    <scope>NUCLEOTIDE SEQUENCE [LARGE SCALE GENOMIC DNA]</scope>
</reference>
<evidence type="ECO:0000313" key="3">
    <source>
        <dbReference type="Proteomes" id="UP000228781"/>
    </source>
</evidence>
<dbReference type="InterPro" id="IPR013216">
    <property type="entry name" value="Methyltransf_11"/>
</dbReference>
<feature type="domain" description="Methyltransferase type 11" evidence="1">
    <location>
        <begin position="51"/>
        <end position="137"/>
    </location>
</feature>
<dbReference type="InterPro" id="IPR029063">
    <property type="entry name" value="SAM-dependent_MTases_sf"/>
</dbReference>